<keyword evidence="1" id="KW-0732">Signal</keyword>
<dbReference type="EMBL" id="BBXV01000039">
    <property type="protein sequence ID" value="GAQ19103.1"/>
    <property type="molecule type" value="Genomic_DNA"/>
</dbReference>
<dbReference type="AlphaFoldDB" id="A0A0U9H9D2"/>
<dbReference type="PROSITE" id="PS51257">
    <property type="entry name" value="PROKAR_LIPOPROTEIN"/>
    <property type="match status" value="1"/>
</dbReference>
<dbReference type="SUPFAM" id="SSF101898">
    <property type="entry name" value="NHL repeat"/>
    <property type="match status" value="1"/>
</dbReference>
<accession>A0A0U9H9D2</accession>
<feature type="chain" id="PRO_5006864812" description="Lipoprotein" evidence="1">
    <location>
        <begin position="28"/>
        <end position="235"/>
    </location>
</feature>
<comment type="caution">
    <text evidence="2">The sequence shown here is derived from an EMBL/GenBank/DDBJ whole genome shotgun (WGS) entry which is preliminary data.</text>
</comment>
<dbReference type="Proteomes" id="UP000052946">
    <property type="component" value="Unassembled WGS sequence"/>
</dbReference>
<sequence>MRGLWLIMFLFMSLLFLSGCTSSVFQAAPSEKAKSYQENHEIIGDEKEEMLEEMNISETIFDISDRDKTDEEMEKDNSFDVVNKEEFTLPAGRYWFTGETSGNIFIYDEEGKLLIHEIIGYPGVLGFFADVNESHTIKIDGLETASAFLGWEKETSTELDAGIWHVGIDIEPGSYTISAAGGFGHVIILDPNGETQIFEMIGSRSVSTESEIEVKEGQVMRVTGISSLEIERGEN</sequence>
<reference evidence="2 3" key="2">
    <citation type="journal article" date="2016" name="Genome Announc.">
        <title>Draft Genome Sequence of Oceanobacillus picturae Heshi-B3, Isolated from Fermented Rice Bran in a Traditional Japanese Seafood Dish.</title>
        <authorList>
            <person name="Akuzawa S."/>
            <person name="Nagaoka J."/>
            <person name="Kanekatsu M."/>
            <person name="Kanesaki Y."/>
            <person name="Suzuki T."/>
        </authorList>
    </citation>
    <scope>NUCLEOTIDE SEQUENCE [LARGE SCALE GENOMIC DNA]</scope>
    <source>
        <strain evidence="2 3">Heshi-B3</strain>
    </source>
</reference>
<name>A0A0U9H9D2_9BACI</name>
<evidence type="ECO:0000256" key="1">
    <source>
        <dbReference type="SAM" id="SignalP"/>
    </source>
</evidence>
<evidence type="ECO:0000313" key="2">
    <source>
        <dbReference type="EMBL" id="GAQ19103.1"/>
    </source>
</evidence>
<protein>
    <recommendedName>
        <fullName evidence="4">Lipoprotein</fullName>
    </recommendedName>
</protein>
<organism evidence="2 3">
    <name type="scientific">Oceanobacillus picturae</name>
    <dbReference type="NCBI Taxonomy" id="171693"/>
    <lineage>
        <taxon>Bacteria</taxon>
        <taxon>Bacillati</taxon>
        <taxon>Bacillota</taxon>
        <taxon>Bacilli</taxon>
        <taxon>Bacillales</taxon>
        <taxon>Bacillaceae</taxon>
        <taxon>Oceanobacillus</taxon>
    </lineage>
</organism>
<gene>
    <name evidence="2" type="ORF">OPHB3_3062</name>
</gene>
<dbReference type="RefSeq" id="WP_058950857.1">
    <property type="nucleotide sequence ID" value="NZ_BBXV01000039.1"/>
</dbReference>
<dbReference type="OrthoDB" id="1650483at2"/>
<feature type="signal peptide" evidence="1">
    <location>
        <begin position="1"/>
        <end position="27"/>
    </location>
</feature>
<evidence type="ECO:0000313" key="3">
    <source>
        <dbReference type="Proteomes" id="UP000052946"/>
    </source>
</evidence>
<proteinExistence type="predicted"/>
<reference evidence="3" key="1">
    <citation type="submission" date="2015-07" db="EMBL/GenBank/DDBJ databases">
        <title>Draft Genome Sequence of Oceanobacillus picturae Heshi-B3 that Was Isolated from Fermented Rice Bran with Aging Salted Mackerel, Which Was Named Heshiko as Traditional Fermented Seafood in Japan.</title>
        <authorList>
            <person name="Akuzawa S."/>
            <person name="Nakagawa J."/>
            <person name="Kanekatsu T."/>
            <person name="Kanesaki Y."/>
            <person name="Suzuki T."/>
        </authorList>
    </citation>
    <scope>NUCLEOTIDE SEQUENCE [LARGE SCALE GENOMIC DNA]</scope>
    <source>
        <strain evidence="3">Heshi-B3</strain>
    </source>
</reference>
<evidence type="ECO:0008006" key="4">
    <source>
        <dbReference type="Google" id="ProtNLM"/>
    </source>
</evidence>